<dbReference type="PANTHER" id="PTHR11108">
    <property type="entry name" value="FERROCHELATASE"/>
    <property type="match status" value="1"/>
</dbReference>
<organism evidence="9 10">
    <name type="scientific">Actomonas aquatica</name>
    <dbReference type="NCBI Taxonomy" id="2866162"/>
    <lineage>
        <taxon>Bacteria</taxon>
        <taxon>Pseudomonadati</taxon>
        <taxon>Verrucomicrobiota</taxon>
        <taxon>Opitutia</taxon>
        <taxon>Opitutales</taxon>
        <taxon>Opitutaceae</taxon>
        <taxon>Actomonas</taxon>
    </lineage>
</organism>
<dbReference type="EC" id="4.98.1.1" evidence="7 8"/>
<sequence length="360" mass="40173">MPKRAVLLVNLGSPDSTAVPDVRTYLQEFLGDERVIDKPAWGPARRFLVNQIICRFRAPKSAKAYEEIWTENGSPLVLTSQAVAAKLATALGPDLPVYLAMRYRQPSIASVIEQMATDGIEEVLLFPQYPHYAMSSWETVVVKVYEEAARLAPTMKIESVQPFYEDADYIEALYRVSAPYLEEPYDHILFSYHGIPVRHLRKGDASKAHCTLVKDCCSTCSAAHAMCYKAQVLKTTDAFVKRAGLPADKWSVSFQSRLVGEPWLTPYTDKELERFAHDGKKRMVVMTPAFVADCLETLEEIAGEGAEEFKAAGGESFRHVPCLNDQAPYIEFLAGRVHRWLEGESPTATHILSSAATHQA</sequence>
<reference evidence="9 10" key="1">
    <citation type="submission" date="2021-08" db="EMBL/GenBank/DDBJ databases">
        <authorList>
            <person name="Zhang D."/>
            <person name="Zhang A."/>
            <person name="Wang L."/>
        </authorList>
    </citation>
    <scope>NUCLEOTIDE SEQUENCE [LARGE SCALE GENOMIC DNA]</scope>
    <source>
        <strain evidence="9 10">WL0086</strain>
    </source>
</reference>
<dbReference type="EMBL" id="CP139781">
    <property type="protein sequence ID" value="WRQ87507.1"/>
    <property type="molecule type" value="Genomic_DNA"/>
</dbReference>
<evidence type="ECO:0000256" key="8">
    <source>
        <dbReference type="RuleBase" id="RU000607"/>
    </source>
</evidence>
<evidence type="ECO:0000256" key="5">
    <source>
        <dbReference type="ARBA" id="ARBA00023244"/>
    </source>
</evidence>
<reference evidence="9 10" key="2">
    <citation type="submission" date="2023-12" db="EMBL/GenBank/DDBJ databases">
        <title>Description of an unclassified Opitutus bacterium of Verrucomicrobiota.</title>
        <authorList>
            <person name="Zhang D.-F."/>
        </authorList>
    </citation>
    <scope>NUCLEOTIDE SEQUENCE [LARGE SCALE GENOMIC DNA]</scope>
    <source>
        <strain evidence="9 10">WL0086</strain>
    </source>
</reference>
<dbReference type="NCBIfam" id="TIGR00109">
    <property type="entry name" value="hemH"/>
    <property type="match status" value="1"/>
</dbReference>
<name>A0ABZ1C703_9BACT</name>
<accession>A0ABZ1C703</accession>
<proteinExistence type="inferred from homology"/>
<keyword evidence="7 8" id="KW-0963">Cytoplasm</keyword>
<dbReference type="PROSITE" id="PS00534">
    <property type="entry name" value="FERROCHELATASE"/>
    <property type="match status" value="1"/>
</dbReference>
<keyword evidence="5 7" id="KW-0627">Porphyrin biosynthesis</keyword>
<evidence type="ECO:0000256" key="7">
    <source>
        <dbReference type="HAMAP-Rule" id="MF_00323"/>
    </source>
</evidence>
<keyword evidence="4 7" id="KW-0456">Lyase</keyword>
<comment type="function">
    <text evidence="7 8">Catalyzes the ferrous insertion into protoporphyrin IX.</text>
</comment>
<comment type="pathway">
    <text evidence="7 8">Porphyrin-containing compound metabolism; protoheme biosynthesis; protoheme from protoporphyrin-IX: step 1/1.</text>
</comment>
<keyword evidence="3 7" id="KW-0350">Heme biosynthesis</keyword>
<dbReference type="CDD" id="cd03411">
    <property type="entry name" value="Ferrochelatase_N"/>
    <property type="match status" value="1"/>
</dbReference>
<keyword evidence="10" id="KW-1185">Reference proteome</keyword>
<evidence type="ECO:0000256" key="2">
    <source>
        <dbReference type="ARBA" id="ARBA00023004"/>
    </source>
</evidence>
<evidence type="ECO:0000313" key="10">
    <source>
        <dbReference type="Proteomes" id="UP000738431"/>
    </source>
</evidence>
<evidence type="ECO:0000256" key="3">
    <source>
        <dbReference type="ARBA" id="ARBA00023133"/>
    </source>
</evidence>
<dbReference type="SUPFAM" id="SSF53800">
    <property type="entry name" value="Chelatase"/>
    <property type="match status" value="1"/>
</dbReference>
<dbReference type="Pfam" id="PF00762">
    <property type="entry name" value="Ferrochelatase"/>
    <property type="match status" value="1"/>
</dbReference>
<comment type="subcellular location">
    <subcellularLocation>
        <location evidence="7 8">Cytoplasm</location>
    </subcellularLocation>
</comment>
<protein>
    <recommendedName>
        <fullName evidence="7 8">Ferrochelatase</fullName>
        <ecNumber evidence="7 8">4.98.1.1</ecNumber>
    </recommendedName>
    <alternativeName>
        <fullName evidence="7">Heme synthase</fullName>
    </alternativeName>
    <alternativeName>
        <fullName evidence="7">Protoheme ferro-lyase</fullName>
    </alternativeName>
</protein>
<dbReference type="InterPro" id="IPR033644">
    <property type="entry name" value="Ferrochelatase_C"/>
</dbReference>
<dbReference type="InterPro" id="IPR001015">
    <property type="entry name" value="Ferrochelatase"/>
</dbReference>
<dbReference type="Gene3D" id="3.40.50.1400">
    <property type="match status" value="2"/>
</dbReference>
<evidence type="ECO:0000256" key="1">
    <source>
        <dbReference type="ARBA" id="ARBA00007718"/>
    </source>
</evidence>
<comment type="similarity">
    <text evidence="1 7 8">Belongs to the ferrochelatase family.</text>
</comment>
<evidence type="ECO:0000256" key="4">
    <source>
        <dbReference type="ARBA" id="ARBA00023239"/>
    </source>
</evidence>
<keyword evidence="2 7" id="KW-0408">Iron</keyword>
<keyword evidence="7" id="KW-0479">Metal-binding</keyword>
<gene>
    <name evidence="7 9" type="primary">hemH</name>
    <name evidence="9" type="ORF">K1X11_022050</name>
</gene>
<dbReference type="PANTHER" id="PTHR11108:SF1">
    <property type="entry name" value="FERROCHELATASE, MITOCHONDRIAL"/>
    <property type="match status" value="1"/>
</dbReference>
<dbReference type="InterPro" id="IPR033659">
    <property type="entry name" value="Ferrochelatase_N"/>
</dbReference>
<dbReference type="InterPro" id="IPR019772">
    <property type="entry name" value="Ferrochelatase_AS"/>
</dbReference>
<evidence type="ECO:0000313" key="9">
    <source>
        <dbReference type="EMBL" id="WRQ87507.1"/>
    </source>
</evidence>
<evidence type="ECO:0000256" key="6">
    <source>
        <dbReference type="ARBA" id="ARBA00024536"/>
    </source>
</evidence>
<comment type="catalytic activity">
    <reaction evidence="7 8">
        <text>heme b + 2 H(+) = protoporphyrin IX + Fe(2+)</text>
        <dbReference type="Rhea" id="RHEA:22584"/>
        <dbReference type="ChEBI" id="CHEBI:15378"/>
        <dbReference type="ChEBI" id="CHEBI:29033"/>
        <dbReference type="ChEBI" id="CHEBI:57306"/>
        <dbReference type="ChEBI" id="CHEBI:60344"/>
        <dbReference type="EC" id="4.98.1.1"/>
    </reaction>
</comment>
<comment type="catalytic activity">
    <reaction evidence="6">
        <text>Fe-coproporphyrin III + 2 H(+) = coproporphyrin III + Fe(2+)</text>
        <dbReference type="Rhea" id="RHEA:49572"/>
        <dbReference type="ChEBI" id="CHEBI:15378"/>
        <dbReference type="ChEBI" id="CHEBI:29033"/>
        <dbReference type="ChEBI" id="CHEBI:68438"/>
        <dbReference type="ChEBI" id="CHEBI:131725"/>
        <dbReference type="EC" id="4.99.1.9"/>
    </reaction>
    <physiologicalReaction direction="right-to-left" evidence="6">
        <dbReference type="Rhea" id="RHEA:49574"/>
    </physiologicalReaction>
</comment>
<dbReference type="CDD" id="cd00419">
    <property type="entry name" value="Ferrochelatase_C"/>
    <property type="match status" value="1"/>
</dbReference>
<feature type="binding site" evidence="7">
    <location>
        <position position="193"/>
    </location>
    <ligand>
        <name>Fe(2+)</name>
        <dbReference type="ChEBI" id="CHEBI:29033"/>
    </ligand>
</feature>
<dbReference type="Proteomes" id="UP000738431">
    <property type="component" value="Chromosome"/>
</dbReference>
<dbReference type="RefSeq" id="WP_221030331.1">
    <property type="nucleotide sequence ID" value="NZ_CP139781.1"/>
</dbReference>
<feature type="binding site" evidence="7">
    <location>
        <position position="296"/>
    </location>
    <ligand>
        <name>Fe(2+)</name>
        <dbReference type="ChEBI" id="CHEBI:29033"/>
    </ligand>
</feature>
<dbReference type="HAMAP" id="MF_00323">
    <property type="entry name" value="Ferrochelatase"/>
    <property type="match status" value="1"/>
</dbReference>